<dbReference type="AlphaFoldDB" id="A0ABD0LJB3"/>
<sequence length="68" mass="7407">MSQVSSVTQQLTLSVPTSASTFADPAHRLSAAAQFFRVTGLTVNWSTEDDALGLRDEKLVLRYPAHTD</sequence>
<protein>
    <submittedName>
        <fullName evidence="1">Uncharacterized protein</fullName>
    </submittedName>
</protein>
<evidence type="ECO:0000313" key="2">
    <source>
        <dbReference type="Proteomes" id="UP001519460"/>
    </source>
</evidence>
<comment type="caution">
    <text evidence="1">The sequence shown here is derived from an EMBL/GenBank/DDBJ whole genome shotgun (WGS) entry which is preliminary data.</text>
</comment>
<name>A0ABD0LJB3_9CAEN</name>
<gene>
    <name evidence="1" type="ORF">BaRGS_00009268</name>
</gene>
<accession>A0ABD0LJB3</accession>
<proteinExistence type="predicted"/>
<evidence type="ECO:0000313" key="1">
    <source>
        <dbReference type="EMBL" id="KAK7499616.1"/>
    </source>
</evidence>
<dbReference type="EMBL" id="JACVVK020000043">
    <property type="protein sequence ID" value="KAK7499616.1"/>
    <property type="molecule type" value="Genomic_DNA"/>
</dbReference>
<reference evidence="1 2" key="1">
    <citation type="journal article" date="2023" name="Sci. Data">
        <title>Genome assembly of the Korean intertidal mud-creeper Batillaria attramentaria.</title>
        <authorList>
            <person name="Patra A.K."/>
            <person name="Ho P.T."/>
            <person name="Jun S."/>
            <person name="Lee S.J."/>
            <person name="Kim Y."/>
            <person name="Won Y.J."/>
        </authorList>
    </citation>
    <scope>NUCLEOTIDE SEQUENCE [LARGE SCALE GENOMIC DNA]</scope>
    <source>
        <strain evidence="1">Wonlab-2016</strain>
    </source>
</reference>
<organism evidence="1 2">
    <name type="scientific">Batillaria attramentaria</name>
    <dbReference type="NCBI Taxonomy" id="370345"/>
    <lineage>
        <taxon>Eukaryota</taxon>
        <taxon>Metazoa</taxon>
        <taxon>Spiralia</taxon>
        <taxon>Lophotrochozoa</taxon>
        <taxon>Mollusca</taxon>
        <taxon>Gastropoda</taxon>
        <taxon>Caenogastropoda</taxon>
        <taxon>Sorbeoconcha</taxon>
        <taxon>Cerithioidea</taxon>
        <taxon>Batillariidae</taxon>
        <taxon>Batillaria</taxon>
    </lineage>
</organism>
<dbReference type="Proteomes" id="UP001519460">
    <property type="component" value="Unassembled WGS sequence"/>
</dbReference>
<keyword evidence="2" id="KW-1185">Reference proteome</keyword>